<dbReference type="InterPro" id="IPR002716">
    <property type="entry name" value="PIN_dom"/>
</dbReference>
<dbReference type="PANTHER" id="PTHR15696">
    <property type="entry name" value="SMG-7 SUPPRESSOR WITH MORPHOLOGICAL EFFECT ON GENITALIA PROTEIN 7"/>
    <property type="match status" value="1"/>
</dbReference>
<evidence type="ECO:0000256" key="5">
    <source>
        <dbReference type="ARBA" id="ARBA00023242"/>
    </source>
</evidence>
<dbReference type="GeneID" id="136824005"/>
<evidence type="ECO:0000313" key="9">
    <source>
        <dbReference type="Proteomes" id="UP000594262"/>
    </source>
</evidence>
<feature type="compositionally biased region" description="Low complexity" evidence="6">
    <location>
        <begin position="329"/>
        <end position="347"/>
    </location>
</feature>
<feature type="compositionally biased region" description="Polar residues" evidence="6">
    <location>
        <begin position="374"/>
        <end position="386"/>
    </location>
</feature>
<evidence type="ECO:0000256" key="3">
    <source>
        <dbReference type="ARBA" id="ARBA00022490"/>
    </source>
</evidence>
<feature type="compositionally biased region" description="Basic and acidic residues" evidence="6">
    <location>
        <begin position="102"/>
        <end position="118"/>
    </location>
</feature>
<dbReference type="Gene3D" id="1.25.40.10">
    <property type="entry name" value="Tetratricopeptide repeat domain"/>
    <property type="match status" value="1"/>
</dbReference>
<dbReference type="GO" id="GO:0000184">
    <property type="term" value="P:nuclear-transcribed mRNA catabolic process, nonsense-mediated decay"/>
    <property type="evidence" value="ECO:0007669"/>
    <property type="project" value="UniProtKB-KW"/>
</dbReference>
<feature type="compositionally biased region" description="Basic and acidic residues" evidence="6">
    <location>
        <begin position="400"/>
        <end position="413"/>
    </location>
</feature>
<dbReference type="InterPro" id="IPR019458">
    <property type="entry name" value="Est1-like_N"/>
</dbReference>
<dbReference type="Pfam" id="PF10374">
    <property type="entry name" value="EST1"/>
    <property type="match status" value="1"/>
</dbReference>
<proteinExistence type="predicted"/>
<dbReference type="Gene3D" id="3.40.50.1010">
    <property type="entry name" value="5'-nuclease"/>
    <property type="match status" value="1"/>
</dbReference>
<feature type="compositionally biased region" description="Basic and acidic residues" evidence="6">
    <location>
        <begin position="145"/>
        <end position="159"/>
    </location>
</feature>
<accession>A0A7M5USN0</accession>
<protein>
    <recommendedName>
        <fullName evidence="7">PIN domain-containing protein</fullName>
    </recommendedName>
</protein>
<feature type="compositionally biased region" description="Basic and acidic residues" evidence="6">
    <location>
        <begin position="1"/>
        <end position="13"/>
    </location>
</feature>
<evidence type="ECO:0000256" key="1">
    <source>
        <dbReference type="ARBA" id="ARBA00004123"/>
    </source>
</evidence>
<name>A0A7M5USN0_9CNID</name>
<evidence type="ECO:0000313" key="8">
    <source>
        <dbReference type="EnsemblMetazoa" id="CLYHEMP001986.1"/>
    </source>
</evidence>
<feature type="compositionally biased region" description="Basic and acidic residues" evidence="6">
    <location>
        <begin position="168"/>
        <end position="192"/>
    </location>
</feature>
<evidence type="ECO:0000256" key="6">
    <source>
        <dbReference type="SAM" id="MobiDB-lite"/>
    </source>
</evidence>
<keyword evidence="4" id="KW-0866">Nonsense-mediated mRNA decay</keyword>
<dbReference type="PANTHER" id="PTHR15696:SF0">
    <property type="entry name" value="TELOMERASE-BINDING PROTEIN EST1A"/>
    <property type="match status" value="1"/>
</dbReference>
<dbReference type="OrthoDB" id="2017974at2759"/>
<keyword evidence="9" id="KW-1185">Reference proteome</keyword>
<dbReference type="RefSeq" id="XP_066936264.1">
    <property type="nucleotide sequence ID" value="XM_067080163.1"/>
</dbReference>
<feature type="compositionally biased region" description="Basic residues" evidence="6">
    <location>
        <begin position="14"/>
        <end position="24"/>
    </location>
</feature>
<dbReference type="InterPro" id="IPR011990">
    <property type="entry name" value="TPR-like_helical_dom_sf"/>
</dbReference>
<organism evidence="8 9">
    <name type="scientific">Clytia hemisphaerica</name>
    <dbReference type="NCBI Taxonomy" id="252671"/>
    <lineage>
        <taxon>Eukaryota</taxon>
        <taxon>Metazoa</taxon>
        <taxon>Cnidaria</taxon>
        <taxon>Hydrozoa</taxon>
        <taxon>Hydroidolina</taxon>
        <taxon>Leptothecata</taxon>
        <taxon>Obeliida</taxon>
        <taxon>Clytiidae</taxon>
        <taxon>Clytia</taxon>
    </lineage>
</organism>
<evidence type="ECO:0000259" key="7">
    <source>
        <dbReference type="SMART" id="SM00670"/>
    </source>
</evidence>
<dbReference type="GO" id="GO:0042162">
    <property type="term" value="F:telomeric DNA binding"/>
    <property type="evidence" value="ECO:0007669"/>
    <property type="project" value="TreeGrafter"/>
</dbReference>
<feature type="domain" description="PIN" evidence="7">
    <location>
        <begin position="1165"/>
        <end position="1311"/>
    </location>
</feature>
<dbReference type="Proteomes" id="UP000594262">
    <property type="component" value="Unplaced"/>
</dbReference>
<feature type="compositionally biased region" description="Basic and acidic residues" evidence="6">
    <location>
        <begin position="49"/>
        <end position="64"/>
    </location>
</feature>
<dbReference type="InterPro" id="IPR029060">
    <property type="entry name" value="PIN-like_dom_sf"/>
</dbReference>
<feature type="region of interest" description="Disordered" evidence="6">
    <location>
        <begin position="1"/>
        <end position="192"/>
    </location>
</feature>
<dbReference type="GO" id="GO:0005697">
    <property type="term" value="C:telomerase holoenzyme complex"/>
    <property type="evidence" value="ECO:0007669"/>
    <property type="project" value="TreeGrafter"/>
</dbReference>
<dbReference type="GO" id="GO:0070034">
    <property type="term" value="F:telomerase RNA binding"/>
    <property type="evidence" value="ECO:0007669"/>
    <property type="project" value="TreeGrafter"/>
</dbReference>
<feature type="compositionally biased region" description="Low complexity" evidence="6">
    <location>
        <begin position="90"/>
        <end position="101"/>
    </location>
</feature>
<dbReference type="InterPro" id="IPR045153">
    <property type="entry name" value="Est1/Ebs1-like"/>
</dbReference>
<reference evidence="8" key="1">
    <citation type="submission" date="2021-01" db="UniProtKB">
        <authorList>
            <consortium name="EnsemblMetazoa"/>
        </authorList>
    </citation>
    <scope>IDENTIFICATION</scope>
</reference>
<keyword evidence="5" id="KW-0539">Nucleus</keyword>
<feature type="compositionally biased region" description="Basic and acidic residues" evidence="6">
    <location>
        <begin position="422"/>
        <end position="434"/>
    </location>
</feature>
<dbReference type="InterPro" id="IPR018834">
    <property type="entry name" value="DNA/RNA-bd_Est1-type"/>
</dbReference>
<sequence length="1333" mass="151894">MNEPKGVDGIDKTKPHRGRGRGMARKTSQENNQPLSEEPPGPPSPAIVKTDDSPNTEKTRETKVRRTKAGYEPYQVKKKLSTLSLLENKSSSPSRSGSVSSKDNKNRKSSDDSRERKNSNSRSQSGRDRGGNRNKNGHQNKSNHRHDSSSRKHSNDSNRKLQRTSSSSEKEHTKPEEKTVIPEKPKLTKEQEEKLKQKTLGLSILECPCNISLTEECEDCLPTENNNCVKETLNIENDETGSVIDNKFLVASPRTLHKEKSVLEDSDNEDSSALGTSIDNIRNEILPDTDNSSTLTHEDVNSMFLTDTDGHSTVSGASETLFSEGTFEGTGSRTSIITVSSSSDTGSNPRMNSFDGEKNERKLSDSKTRPRQRNVLSSIQSILNENKTLDTKARASTNNRIKDSPQRGDNRKKNDNRKKRDRKDSTKRDSKTRTDSNSSDKQSGAGGGILNLPQDCQEQMQADQRELNQRQVHFAISEKQAAKESKDEAVAQKQRMVHTKIRELKALLQKPFDQKIHIIEVMTISEAIQQLYKELIVHFQEYSFKHDFETALWKSAYHNIITKFRDIVDSTKNIEKDKLQEVGDLYWKFLQNGIQFLDELVVLLQEHSNFDLQEILDDPVKMHHCGKQVKLALRSCHLLLIYIGDLERYVTHLQQDNNYCQAQKCYREAQMLAPKNGKSYNQLAVVAVTTKRKLDAVYYYCRSLSASNPILTARDRLTSIFHEIKKKAHVFKQRYEQQSSSINKEEVILQERADKLNPNHLRDEIWIFIHLHQMYKVMLTDNNELVYLTQPPLKNHSSVTDTAVVKKKPLSRTTSRQDKLSLSKINRGYTIYFLHIHCKLYTNIGLEEFTRVHQETLSYFKTLLQYPKASSVKQENLLKYMAINIFSIHMLIEKQQGLQDVMANTALDFAIVFAVDMFGVLCSHCSKLLSSNNDYDKLTQFLPAVRVMLLWMVDHSTLISKSSVNSMMDIWSEICPLFNHITNMELEEANGISSSEDSDNVYLIEDIFLAGFKPYSSKLVNGPANERLKDKVCHNLRITSLQDLITQLDESGQLPFAYDEKEGSYKAVQATQVFTSPVKQKKEFDDEGGDNMDITEDVIIEDSDDEQDQEEIELSGDHSQLDQLRAQKADLARQLEENELKRQAAVAVLETHKSEGRVISENSPNHLVLDTNCFIDYLQYIQYLLSSKGFTIIVPLIVINELDGLKKGTVLETNHSSRVRNVRDAARQAIDFLEDRFSDYDSNLRAITSSGSEMTTIAFRSEELSQDRGTNDDVILSCCLKYCKEHFSYEGTSKIVRREVVLLTNDRNLRVKAHSRYVPTVPMVTFMKMAQLL</sequence>
<comment type="subcellular location">
    <subcellularLocation>
        <location evidence="2">Cytoplasm</location>
    </subcellularLocation>
    <subcellularLocation>
        <location evidence="1">Nucleus</location>
    </subcellularLocation>
</comment>
<evidence type="ECO:0000256" key="2">
    <source>
        <dbReference type="ARBA" id="ARBA00004496"/>
    </source>
</evidence>
<feature type="compositionally biased region" description="Basic and acidic residues" evidence="6">
    <location>
        <begin position="355"/>
        <end position="368"/>
    </location>
</feature>
<dbReference type="SMART" id="SM00670">
    <property type="entry name" value="PINc"/>
    <property type="match status" value="1"/>
</dbReference>
<dbReference type="SUPFAM" id="SSF88723">
    <property type="entry name" value="PIN domain-like"/>
    <property type="match status" value="1"/>
</dbReference>
<evidence type="ECO:0000256" key="4">
    <source>
        <dbReference type="ARBA" id="ARBA00023161"/>
    </source>
</evidence>
<dbReference type="SUPFAM" id="SSF48452">
    <property type="entry name" value="TPR-like"/>
    <property type="match status" value="1"/>
</dbReference>
<keyword evidence="3" id="KW-0963">Cytoplasm</keyword>
<dbReference type="Pfam" id="PF10373">
    <property type="entry name" value="EST1_DNA_bind"/>
    <property type="match status" value="1"/>
</dbReference>
<dbReference type="Pfam" id="PF13638">
    <property type="entry name" value="PIN_4"/>
    <property type="match status" value="1"/>
</dbReference>
<feature type="compositionally biased region" description="Basic residues" evidence="6">
    <location>
        <begin position="135"/>
        <end position="144"/>
    </location>
</feature>
<dbReference type="EnsemblMetazoa" id="CLYHEMT001986.1">
    <property type="protein sequence ID" value="CLYHEMP001986.1"/>
    <property type="gene ID" value="CLYHEMG001986"/>
</dbReference>
<feature type="region of interest" description="Disordered" evidence="6">
    <location>
        <begin position="323"/>
        <end position="452"/>
    </location>
</feature>
<dbReference type="CDD" id="cd09885">
    <property type="entry name" value="PIN_Smg6-like"/>
    <property type="match status" value="1"/>
</dbReference>
<feature type="region of interest" description="Disordered" evidence="6">
    <location>
        <begin position="260"/>
        <end position="279"/>
    </location>
</feature>
<dbReference type="GO" id="GO:0005737">
    <property type="term" value="C:cytoplasm"/>
    <property type="evidence" value="ECO:0007669"/>
    <property type="project" value="UniProtKB-SubCell"/>
</dbReference>